<keyword evidence="2" id="KW-1185">Reference proteome</keyword>
<dbReference type="EMBL" id="JANJQO010000269">
    <property type="protein sequence ID" value="KAJ2979596.1"/>
    <property type="molecule type" value="Genomic_DNA"/>
</dbReference>
<name>A0ACC1NLY1_9HYPO</name>
<reference evidence="1" key="1">
    <citation type="submission" date="2022-08" db="EMBL/GenBank/DDBJ databases">
        <title>Genome Sequence of Lecanicillium fungicola.</title>
        <authorList>
            <person name="Buettner E."/>
        </authorList>
    </citation>
    <scope>NUCLEOTIDE SEQUENCE</scope>
    <source>
        <strain evidence="1">Babe33</strain>
    </source>
</reference>
<gene>
    <name evidence="1" type="ORF">NQ176_g3157</name>
</gene>
<dbReference type="Proteomes" id="UP001143910">
    <property type="component" value="Unassembled WGS sequence"/>
</dbReference>
<sequence>MPLPSPDTITNEEFTGLLNEYPSLVETISKSKGSKPGQKTLQQLDEYRYGQAIAEFGSPDSKQEMTLENVKLLVEWKLRHGKFRPMLMGLAASNNAAVAKNTIAEAIATYRAGPSPSDKTIAATLAMLAKLRGIGPATASLLLTVHDPTRIVFFSDEVFYWLCCDGRVDKIKYTNPEYEQLRKAARVLMARLNVSATDVEKVAYVLFKRNDGAAAASAKLASAPNPSVKVAKAEQQKEIGERKEGIEGQKNMEKLDEMKEKKEQAKKKTPAKLKEDNPDDAKSEEPRPTKRKGRVSEKPHRTGSRQSKRIKK</sequence>
<evidence type="ECO:0000313" key="2">
    <source>
        <dbReference type="Proteomes" id="UP001143910"/>
    </source>
</evidence>
<accession>A0ACC1NLY1</accession>
<evidence type="ECO:0000313" key="1">
    <source>
        <dbReference type="EMBL" id="KAJ2979596.1"/>
    </source>
</evidence>
<organism evidence="1 2">
    <name type="scientific">Zarea fungicola</name>
    <dbReference type="NCBI Taxonomy" id="93591"/>
    <lineage>
        <taxon>Eukaryota</taxon>
        <taxon>Fungi</taxon>
        <taxon>Dikarya</taxon>
        <taxon>Ascomycota</taxon>
        <taxon>Pezizomycotina</taxon>
        <taxon>Sordariomycetes</taxon>
        <taxon>Hypocreomycetidae</taxon>
        <taxon>Hypocreales</taxon>
        <taxon>Cordycipitaceae</taxon>
        <taxon>Zarea</taxon>
    </lineage>
</organism>
<comment type="caution">
    <text evidence="1">The sequence shown here is derived from an EMBL/GenBank/DDBJ whole genome shotgun (WGS) entry which is preliminary data.</text>
</comment>
<protein>
    <submittedName>
        <fullName evidence="1">Uncharacterized protein</fullName>
    </submittedName>
</protein>
<proteinExistence type="predicted"/>